<evidence type="ECO:0000313" key="2">
    <source>
        <dbReference type="Proteomes" id="UP000036449"/>
    </source>
</evidence>
<dbReference type="PATRIC" id="fig|1187852.3.peg.4244"/>
<protein>
    <submittedName>
        <fullName evidence="1">Uncharacterized protein</fullName>
    </submittedName>
</protein>
<dbReference type="EMBL" id="LABZ01000003">
    <property type="protein sequence ID" value="KMO44974.1"/>
    <property type="molecule type" value="Genomic_DNA"/>
</dbReference>
<name>A0A0J6TG96_9HYPH</name>
<dbReference type="Proteomes" id="UP000036449">
    <property type="component" value="Unassembled WGS sequence"/>
</dbReference>
<dbReference type="AlphaFoldDB" id="A0A0J6TG96"/>
<proteinExistence type="predicted"/>
<gene>
    <name evidence="1" type="ORF">VQ03_00365</name>
</gene>
<reference evidence="1 2" key="1">
    <citation type="submission" date="2015-03" db="EMBL/GenBank/DDBJ databases">
        <title>Genome sequencing of Methylobacterium tarhaniae DSM 25844.</title>
        <authorList>
            <person name="Chaudhry V."/>
            <person name="Patil P.B."/>
        </authorList>
    </citation>
    <scope>NUCLEOTIDE SEQUENCE [LARGE SCALE GENOMIC DNA]</scope>
    <source>
        <strain evidence="1 2">DSM 25844</strain>
    </source>
</reference>
<sequence>MEAVEASGVGDQGSPFGFEGLPDRQVALLGMRMGLGVGDDPVEQQGVEFVVASHPDARGEQALAYQPDLVLDLPLLPA</sequence>
<accession>A0A0J6TG96</accession>
<comment type="caution">
    <text evidence="1">The sequence shown here is derived from an EMBL/GenBank/DDBJ whole genome shotgun (WGS) entry which is preliminary data.</text>
</comment>
<keyword evidence="2" id="KW-1185">Reference proteome</keyword>
<evidence type="ECO:0000313" key="1">
    <source>
        <dbReference type="EMBL" id="KMO44974.1"/>
    </source>
</evidence>
<organism evidence="1 2">
    <name type="scientific">Methylobacterium tarhaniae</name>
    <dbReference type="NCBI Taxonomy" id="1187852"/>
    <lineage>
        <taxon>Bacteria</taxon>
        <taxon>Pseudomonadati</taxon>
        <taxon>Pseudomonadota</taxon>
        <taxon>Alphaproteobacteria</taxon>
        <taxon>Hyphomicrobiales</taxon>
        <taxon>Methylobacteriaceae</taxon>
        <taxon>Methylobacterium</taxon>
    </lineage>
</organism>